<accession>A0A8J2UFJ6</accession>
<name>A0A8J2UFJ6_9BACT</name>
<sequence>MPKELYFDISSEDSGGSLYRIIDDRGEAAFLYNHSTIDPGTDEVTVFDTWYVSFEAFWKMLTRDPEWYYRHPLFVHPEQREFVREQLKGVDWTVHPDKKWRESHQRQWKKVLSDPEEYYRS</sequence>
<gene>
    <name evidence="1" type="ORF">GCM10011511_38440</name>
</gene>
<comment type="caution">
    <text evidence="1">The sequence shown here is derived from an EMBL/GenBank/DDBJ whole genome shotgun (WGS) entry which is preliminary data.</text>
</comment>
<reference evidence="1" key="2">
    <citation type="submission" date="2020-09" db="EMBL/GenBank/DDBJ databases">
        <authorList>
            <person name="Sun Q."/>
            <person name="Zhou Y."/>
        </authorList>
    </citation>
    <scope>NUCLEOTIDE SEQUENCE</scope>
    <source>
        <strain evidence="1">CGMCC 1.15448</strain>
    </source>
</reference>
<dbReference type="EMBL" id="BMJC01000004">
    <property type="protein sequence ID" value="GGB11169.1"/>
    <property type="molecule type" value="Genomic_DNA"/>
</dbReference>
<protein>
    <submittedName>
        <fullName evidence="1">Uncharacterized protein</fullName>
    </submittedName>
</protein>
<dbReference type="AlphaFoldDB" id="A0A8J2UFJ6"/>
<dbReference type="RefSeq" id="WP_188934711.1">
    <property type="nucleotide sequence ID" value="NZ_BMJC01000004.1"/>
</dbReference>
<evidence type="ECO:0000313" key="2">
    <source>
        <dbReference type="Proteomes" id="UP000607559"/>
    </source>
</evidence>
<keyword evidence="2" id="KW-1185">Reference proteome</keyword>
<proteinExistence type="predicted"/>
<organism evidence="1 2">
    <name type="scientific">Puia dinghuensis</name>
    <dbReference type="NCBI Taxonomy" id="1792502"/>
    <lineage>
        <taxon>Bacteria</taxon>
        <taxon>Pseudomonadati</taxon>
        <taxon>Bacteroidota</taxon>
        <taxon>Chitinophagia</taxon>
        <taxon>Chitinophagales</taxon>
        <taxon>Chitinophagaceae</taxon>
        <taxon>Puia</taxon>
    </lineage>
</organism>
<dbReference type="Proteomes" id="UP000607559">
    <property type="component" value="Unassembled WGS sequence"/>
</dbReference>
<evidence type="ECO:0000313" key="1">
    <source>
        <dbReference type="EMBL" id="GGB11169.1"/>
    </source>
</evidence>
<reference evidence="1" key="1">
    <citation type="journal article" date="2014" name="Int. J. Syst. Evol. Microbiol.">
        <title>Complete genome sequence of Corynebacterium casei LMG S-19264T (=DSM 44701T), isolated from a smear-ripened cheese.</title>
        <authorList>
            <consortium name="US DOE Joint Genome Institute (JGI-PGF)"/>
            <person name="Walter F."/>
            <person name="Albersmeier A."/>
            <person name="Kalinowski J."/>
            <person name="Ruckert C."/>
        </authorList>
    </citation>
    <scope>NUCLEOTIDE SEQUENCE</scope>
    <source>
        <strain evidence="1">CGMCC 1.15448</strain>
    </source>
</reference>